<keyword evidence="3" id="KW-1185">Reference proteome</keyword>
<dbReference type="InterPro" id="IPR006045">
    <property type="entry name" value="Cupin_1"/>
</dbReference>
<evidence type="ECO:0000259" key="1">
    <source>
        <dbReference type="Pfam" id="PF00190"/>
    </source>
</evidence>
<proteinExistence type="predicted"/>
<sequence>MFLASPLPSPWIFAKPGVINNTLGSLVIAANAEKISGLNTLGVSFFGIDYKVGGLNLPHTHPHATEIVFVLDGQLDKNSGDKSASVLYAFNNQLLGTFSVVTALLPKNHSTASVQVSTEVVESEQKEEDFLPHLYMSRDSRIVSTIAGRPDEVYAFDKKVEKVLHGDNFDKRFISDNIIVEMLIDEAMNVLHVCKRTILHSNPSEKVTEFEKKTGYMMVEGLHIKITSAEKYKWRVRNLMTVATCPPIIEEVRRPHFWPMRAKVEDHAFSHLPP</sequence>
<dbReference type="Pfam" id="PF00190">
    <property type="entry name" value="Cupin_1"/>
    <property type="match status" value="1"/>
</dbReference>
<dbReference type="SUPFAM" id="SSF51182">
    <property type="entry name" value="RmlC-like cupins"/>
    <property type="match status" value="1"/>
</dbReference>
<dbReference type="InterPro" id="IPR014710">
    <property type="entry name" value="RmlC-like_jellyroll"/>
</dbReference>
<name>A0AAQ3P708_VIGMU</name>
<dbReference type="InterPro" id="IPR011051">
    <property type="entry name" value="RmlC_Cupin_sf"/>
</dbReference>
<feature type="domain" description="Cupin type-1" evidence="1">
    <location>
        <begin position="15"/>
        <end position="76"/>
    </location>
</feature>
<dbReference type="PROSITE" id="PS00725">
    <property type="entry name" value="GERMIN"/>
    <property type="match status" value="1"/>
</dbReference>
<dbReference type="GO" id="GO:0030145">
    <property type="term" value="F:manganese ion binding"/>
    <property type="evidence" value="ECO:0007669"/>
    <property type="project" value="InterPro"/>
</dbReference>
<gene>
    <name evidence="2" type="ORF">V8G54_001043</name>
</gene>
<dbReference type="InterPro" id="IPR019780">
    <property type="entry name" value="Germin_Mn-BS"/>
</dbReference>
<organism evidence="2 3">
    <name type="scientific">Vigna mungo</name>
    <name type="common">Black gram</name>
    <name type="synonym">Phaseolus mungo</name>
    <dbReference type="NCBI Taxonomy" id="3915"/>
    <lineage>
        <taxon>Eukaryota</taxon>
        <taxon>Viridiplantae</taxon>
        <taxon>Streptophyta</taxon>
        <taxon>Embryophyta</taxon>
        <taxon>Tracheophyta</taxon>
        <taxon>Spermatophyta</taxon>
        <taxon>Magnoliopsida</taxon>
        <taxon>eudicotyledons</taxon>
        <taxon>Gunneridae</taxon>
        <taxon>Pentapetalae</taxon>
        <taxon>rosids</taxon>
        <taxon>fabids</taxon>
        <taxon>Fabales</taxon>
        <taxon>Fabaceae</taxon>
        <taxon>Papilionoideae</taxon>
        <taxon>50 kb inversion clade</taxon>
        <taxon>NPAAA clade</taxon>
        <taxon>indigoferoid/millettioid clade</taxon>
        <taxon>Phaseoleae</taxon>
        <taxon>Vigna</taxon>
    </lineage>
</organism>
<dbReference type="Proteomes" id="UP001374535">
    <property type="component" value="Chromosome 1"/>
</dbReference>
<protein>
    <recommendedName>
        <fullName evidence="1">Cupin type-1 domain-containing protein</fullName>
    </recommendedName>
</protein>
<dbReference type="AlphaFoldDB" id="A0AAQ3P708"/>
<dbReference type="PANTHER" id="PTHR31238">
    <property type="entry name" value="GERMIN-LIKE PROTEIN SUBFAMILY 3 MEMBER 3"/>
    <property type="match status" value="1"/>
</dbReference>
<reference evidence="2 3" key="1">
    <citation type="journal article" date="2023" name="Life. Sci Alliance">
        <title>Evolutionary insights into 3D genome organization and epigenetic landscape of Vigna mungo.</title>
        <authorList>
            <person name="Junaid A."/>
            <person name="Singh B."/>
            <person name="Bhatia S."/>
        </authorList>
    </citation>
    <scope>NUCLEOTIDE SEQUENCE [LARGE SCALE GENOMIC DNA]</scope>
    <source>
        <strain evidence="2">Urdbean</strain>
    </source>
</reference>
<accession>A0AAQ3P708</accession>
<evidence type="ECO:0000313" key="2">
    <source>
        <dbReference type="EMBL" id="WVZ22499.1"/>
    </source>
</evidence>
<evidence type="ECO:0000313" key="3">
    <source>
        <dbReference type="Proteomes" id="UP001374535"/>
    </source>
</evidence>
<dbReference type="EMBL" id="CP144700">
    <property type="protein sequence ID" value="WVZ22499.1"/>
    <property type="molecule type" value="Genomic_DNA"/>
</dbReference>
<dbReference type="Gene3D" id="2.60.120.10">
    <property type="entry name" value="Jelly Rolls"/>
    <property type="match status" value="1"/>
</dbReference>